<accession>A0A284R767</accession>
<dbReference type="AlphaFoldDB" id="A0A284R767"/>
<protein>
    <submittedName>
        <fullName evidence="1">Uncharacterized protein</fullName>
    </submittedName>
</protein>
<proteinExistence type="predicted"/>
<dbReference type="OrthoDB" id="2821220at2759"/>
<name>A0A284R767_ARMOS</name>
<reference evidence="2" key="1">
    <citation type="journal article" date="2017" name="Nat. Ecol. Evol.">
        <title>Genome expansion and lineage-specific genetic innovations in the forest pathogenic fungi Armillaria.</title>
        <authorList>
            <person name="Sipos G."/>
            <person name="Prasanna A.N."/>
            <person name="Walter M.C."/>
            <person name="O'Connor E."/>
            <person name="Balint B."/>
            <person name="Krizsan K."/>
            <person name="Kiss B."/>
            <person name="Hess J."/>
            <person name="Varga T."/>
            <person name="Slot J."/>
            <person name="Riley R."/>
            <person name="Boka B."/>
            <person name="Rigling D."/>
            <person name="Barry K."/>
            <person name="Lee J."/>
            <person name="Mihaltcheva S."/>
            <person name="LaButti K."/>
            <person name="Lipzen A."/>
            <person name="Waldron R."/>
            <person name="Moloney N.M."/>
            <person name="Sperisen C."/>
            <person name="Kredics L."/>
            <person name="Vagvoelgyi C."/>
            <person name="Patrignani A."/>
            <person name="Fitzpatrick D."/>
            <person name="Nagy I."/>
            <person name="Doyle S."/>
            <person name="Anderson J.B."/>
            <person name="Grigoriev I.V."/>
            <person name="Gueldener U."/>
            <person name="Muensterkoetter M."/>
            <person name="Nagy L.G."/>
        </authorList>
    </citation>
    <scope>NUCLEOTIDE SEQUENCE [LARGE SCALE GENOMIC DNA]</scope>
    <source>
        <strain evidence="2">C18/9</strain>
    </source>
</reference>
<evidence type="ECO:0000313" key="1">
    <source>
        <dbReference type="EMBL" id="SJL04556.1"/>
    </source>
</evidence>
<dbReference type="EMBL" id="FUEG01000005">
    <property type="protein sequence ID" value="SJL04556.1"/>
    <property type="molecule type" value="Genomic_DNA"/>
</dbReference>
<dbReference type="OMA" id="SHIQPGY"/>
<sequence length="206" mass="22140">MSSVALPSPIRGRCTEHTGNAFCLCLCFTAHREQSQRHTLDQSRCICGHGIHAHADYVSLVVHHCHTNYCVAYVQKTPQTQECTCGALLIDHVPTVNGYRSLPTAVTNAREPFVGDGHSIGSPYSTNASASNDANIILFAPTPSPNTNAFSHIQPGYTQAEAEIFVAHYPQGYAPDGDAPSGPLDYHPTDAYNATPEGEAWSGPYA</sequence>
<dbReference type="Proteomes" id="UP000219338">
    <property type="component" value="Unassembled WGS sequence"/>
</dbReference>
<gene>
    <name evidence="1" type="ORF">ARMOST_07923</name>
</gene>
<evidence type="ECO:0000313" key="2">
    <source>
        <dbReference type="Proteomes" id="UP000219338"/>
    </source>
</evidence>
<organism evidence="1 2">
    <name type="scientific">Armillaria ostoyae</name>
    <name type="common">Armillaria root rot fungus</name>
    <dbReference type="NCBI Taxonomy" id="47428"/>
    <lineage>
        <taxon>Eukaryota</taxon>
        <taxon>Fungi</taxon>
        <taxon>Dikarya</taxon>
        <taxon>Basidiomycota</taxon>
        <taxon>Agaricomycotina</taxon>
        <taxon>Agaricomycetes</taxon>
        <taxon>Agaricomycetidae</taxon>
        <taxon>Agaricales</taxon>
        <taxon>Marasmiineae</taxon>
        <taxon>Physalacriaceae</taxon>
        <taxon>Armillaria</taxon>
    </lineage>
</organism>
<keyword evidence="2" id="KW-1185">Reference proteome</keyword>